<evidence type="ECO:0000256" key="2">
    <source>
        <dbReference type="ARBA" id="ARBA00022679"/>
    </source>
</evidence>
<name>A0A143QJQ2_RHOFA</name>
<dbReference type="PANTHER" id="PTHR48050:SF13">
    <property type="entry name" value="STEROL 3-BETA-GLUCOSYLTRANSFERASE UGT80A2"/>
    <property type="match status" value="1"/>
</dbReference>
<evidence type="ECO:0000259" key="3">
    <source>
        <dbReference type="Pfam" id="PF06722"/>
    </source>
</evidence>
<dbReference type="KEGG" id="rhs:A3Q41_01722"/>
<keyword evidence="2 4" id="KW-0808">Transferase</keyword>
<accession>A0A143QJQ2</accession>
<dbReference type="GO" id="GO:0009247">
    <property type="term" value="P:glycolipid biosynthetic process"/>
    <property type="evidence" value="ECO:0007669"/>
    <property type="project" value="UniProtKB-ARBA"/>
</dbReference>
<proteinExistence type="inferred from homology"/>
<dbReference type="InterPro" id="IPR002213">
    <property type="entry name" value="UDP_glucos_trans"/>
</dbReference>
<evidence type="ECO:0000313" key="4">
    <source>
        <dbReference type="EMBL" id="AMY23026.1"/>
    </source>
</evidence>
<dbReference type="PATRIC" id="fig|1653479.3.peg.1742"/>
<dbReference type="EMBL" id="CP015220">
    <property type="protein sequence ID" value="AMY23026.1"/>
    <property type="molecule type" value="Genomic_DNA"/>
</dbReference>
<dbReference type="GO" id="GO:0008194">
    <property type="term" value="F:UDP-glycosyltransferase activity"/>
    <property type="evidence" value="ECO:0007669"/>
    <property type="project" value="InterPro"/>
</dbReference>
<sequence>MHFAMIGTTAPSHIYPSLAVVAELVRRGHRVTYAVGESLRHLAEPAGVEVVAFPSILPDGEGSWPDDPASAMQVFLDEAIASFPVLTAFYDDDQPDVILYDIGGLTAPILGVRYGVTAVQLSPTYVAWDGYIEDLGDGMTSIRESTTGVAYRDTYATWLRENDIDADPWDWITYPEHCLSLIPKVMQPNADRVPSSVQFVGPCLDPVRLHDRSWSAPEGPVLYVSFGTGYNERPDFYRLCIETFANTDWHVVISIGRRVDPTVLGELPANIEVHEHVPQLAVLDAATVFVTHAGMGGCTEALWFGVPTVALPQAVDQFGNAAMLAELGMGVHVDFDGVTATGLRDAVEQARGLAPRAREISADVRAHGGVDQAANAIEAFGVDAGGAVT</sequence>
<dbReference type="RefSeq" id="WP_048319227.1">
    <property type="nucleotide sequence ID" value="NZ_CP015220.1"/>
</dbReference>
<evidence type="ECO:0000313" key="5">
    <source>
        <dbReference type="Proteomes" id="UP000076038"/>
    </source>
</evidence>
<dbReference type="PANTHER" id="PTHR48050">
    <property type="entry name" value="STEROL 3-BETA-GLUCOSYLTRANSFERASE"/>
    <property type="match status" value="1"/>
</dbReference>
<dbReference type="GO" id="GO:0017000">
    <property type="term" value="P:antibiotic biosynthetic process"/>
    <property type="evidence" value="ECO:0007669"/>
    <property type="project" value="UniProtKB-ARBA"/>
</dbReference>
<dbReference type="Pfam" id="PF06722">
    <property type="entry name" value="EryCIII-like_C"/>
    <property type="match status" value="1"/>
</dbReference>
<dbReference type="InterPro" id="IPR010610">
    <property type="entry name" value="EryCIII-like_C"/>
</dbReference>
<evidence type="ECO:0000256" key="1">
    <source>
        <dbReference type="ARBA" id="ARBA00009995"/>
    </source>
</evidence>
<dbReference type="NCBIfam" id="TIGR01426">
    <property type="entry name" value="MGT"/>
    <property type="match status" value="1"/>
</dbReference>
<dbReference type="InterPro" id="IPR006326">
    <property type="entry name" value="UDPGT_MGT-like"/>
</dbReference>
<dbReference type="Gene3D" id="3.40.50.2000">
    <property type="entry name" value="Glycogen Phosphorylase B"/>
    <property type="match status" value="2"/>
</dbReference>
<reference evidence="5" key="2">
    <citation type="submission" date="2016-04" db="EMBL/GenBank/DDBJ databases">
        <title>Complete Genome and Plasmid Sequences for Rhodococcus fascians D188 and Draft Sequences for Rhodococcus spp. Isolates PBTS 1 and PBTS 2.</title>
        <authorList>
            <person name="Stamer R."/>
            <person name="Vereecke D."/>
            <person name="Zhang Y."/>
            <person name="Schilkey F."/>
            <person name="Devitt N."/>
            <person name="Randall J."/>
        </authorList>
    </citation>
    <scope>NUCLEOTIDE SEQUENCE [LARGE SCALE GENOMIC DNA]</scope>
    <source>
        <strain evidence="5">PBTS2</strain>
    </source>
</reference>
<dbReference type="Proteomes" id="UP000076038">
    <property type="component" value="Chromosome"/>
</dbReference>
<dbReference type="FunFam" id="3.40.50.2000:FF:000072">
    <property type="entry name" value="Glycosyl transferase"/>
    <property type="match status" value="1"/>
</dbReference>
<dbReference type="CDD" id="cd03784">
    <property type="entry name" value="GT1_Gtf-like"/>
    <property type="match status" value="1"/>
</dbReference>
<dbReference type="OrthoDB" id="6620093at2"/>
<dbReference type="AlphaFoldDB" id="A0A143QJQ2"/>
<protein>
    <submittedName>
        <fullName evidence="4">Oleandomycin glycosyltransferase</fullName>
        <ecNumber evidence="4">2.4.1.-</ecNumber>
    </submittedName>
</protein>
<reference evidence="4 5" key="1">
    <citation type="journal article" date="2016" name="Genome Announc.">
        <title>Complete Genome and Plasmid Sequences for Rhodococcus fascians D188 and Draft Sequences for Rhodococcus Isolates PBTS 1 and PBTS 2.</title>
        <authorList>
            <person name="Stamler R.A."/>
            <person name="Vereecke D."/>
            <person name="Zhang Y."/>
            <person name="Schilkey F."/>
            <person name="Devitt N."/>
            <person name="Randall J.J."/>
        </authorList>
    </citation>
    <scope>NUCLEOTIDE SEQUENCE [LARGE SCALE GENOMIC DNA]</scope>
    <source>
        <strain evidence="4 5">PBTS2</strain>
    </source>
</reference>
<dbReference type="GO" id="GO:0016020">
    <property type="term" value="C:membrane"/>
    <property type="evidence" value="ECO:0007669"/>
    <property type="project" value="GOC"/>
</dbReference>
<dbReference type="GO" id="GO:0016758">
    <property type="term" value="F:hexosyltransferase activity"/>
    <property type="evidence" value="ECO:0007669"/>
    <property type="project" value="InterPro"/>
</dbReference>
<keyword evidence="4" id="KW-0328">Glycosyltransferase</keyword>
<organism evidence="4 5">
    <name type="scientific">Rhodococcoides fascians</name>
    <name type="common">Rhodococcus fascians</name>
    <dbReference type="NCBI Taxonomy" id="1828"/>
    <lineage>
        <taxon>Bacteria</taxon>
        <taxon>Bacillati</taxon>
        <taxon>Actinomycetota</taxon>
        <taxon>Actinomycetes</taxon>
        <taxon>Mycobacteriales</taxon>
        <taxon>Nocardiaceae</taxon>
        <taxon>Rhodococcoides</taxon>
    </lineage>
</organism>
<dbReference type="InterPro" id="IPR050426">
    <property type="entry name" value="Glycosyltransferase_28"/>
</dbReference>
<feature type="domain" description="Erythromycin biosynthesis protein CIII-like C-terminal" evidence="3">
    <location>
        <begin position="241"/>
        <end position="366"/>
    </location>
</feature>
<dbReference type="SUPFAM" id="SSF53756">
    <property type="entry name" value="UDP-Glycosyltransferase/glycogen phosphorylase"/>
    <property type="match status" value="1"/>
</dbReference>
<dbReference type="EC" id="2.4.1.-" evidence="4"/>
<comment type="similarity">
    <text evidence="1">Belongs to the UDP-glycosyltransferase family.</text>
</comment>
<gene>
    <name evidence="4" type="primary">oleD</name>
    <name evidence="4" type="ORF">A3Q41_01722</name>
</gene>
<keyword evidence="5" id="KW-1185">Reference proteome</keyword>